<proteinExistence type="predicted"/>
<name>A0A5J4TFC8_9EUKA</name>
<reference evidence="2 3" key="1">
    <citation type="submission" date="2019-03" db="EMBL/GenBank/DDBJ databases">
        <title>Single cell metagenomics reveals metabolic interactions within the superorganism composed of flagellate Streblomastix strix and complex community of Bacteroidetes bacteria on its surface.</title>
        <authorList>
            <person name="Treitli S.C."/>
            <person name="Kolisko M."/>
            <person name="Husnik F."/>
            <person name="Keeling P."/>
            <person name="Hampl V."/>
        </authorList>
    </citation>
    <scope>NUCLEOTIDE SEQUENCE [LARGE SCALE GENOMIC DNA]</scope>
    <source>
        <strain evidence="2">ST1C</strain>
    </source>
</reference>
<accession>A0A5J4TFC8</accession>
<dbReference type="OrthoDB" id="206724at2759"/>
<comment type="caution">
    <text evidence="2">The sequence shown here is derived from an EMBL/GenBank/DDBJ whole genome shotgun (WGS) entry which is preliminary data.</text>
</comment>
<evidence type="ECO:0000313" key="3">
    <source>
        <dbReference type="Proteomes" id="UP000324800"/>
    </source>
</evidence>
<feature type="region of interest" description="Disordered" evidence="1">
    <location>
        <begin position="55"/>
        <end position="78"/>
    </location>
</feature>
<feature type="non-terminal residue" evidence="2">
    <location>
        <position position="1"/>
    </location>
</feature>
<gene>
    <name evidence="2" type="ORF">EZS28_047851</name>
</gene>
<evidence type="ECO:0000256" key="1">
    <source>
        <dbReference type="SAM" id="MobiDB-lite"/>
    </source>
</evidence>
<evidence type="ECO:0000313" key="2">
    <source>
        <dbReference type="EMBL" id="KAA6356622.1"/>
    </source>
</evidence>
<dbReference type="AlphaFoldDB" id="A0A5J4TFC8"/>
<dbReference type="Proteomes" id="UP000324800">
    <property type="component" value="Unassembled WGS sequence"/>
</dbReference>
<dbReference type="EMBL" id="SNRW01032673">
    <property type="protein sequence ID" value="KAA6356622.1"/>
    <property type="molecule type" value="Genomic_DNA"/>
</dbReference>
<organism evidence="2 3">
    <name type="scientific">Streblomastix strix</name>
    <dbReference type="NCBI Taxonomy" id="222440"/>
    <lineage>
        <taxon>Eukaryota</taxon>
        <taxon>Metamonada</taxon>
        <taxon>Preaxostyla</taxon>
        <taxon>Oxymonadida</taxon>
        <taxon>Streblomastigidae</taxon>
        <taxon>Streblomastix</taxon>
    </lineage>
</organism>
<sequence length="78" mass="9721">DFVDIEIEAMKQKKNSKIDAYFKTISDSFGQERTNEWRKRRDAEIKDELRRKRVKMKERKRFKKMNELKKLQNKQKKE</sequence>
<protein>
    <submittedName>
        <fullName evidence="2">Uncharacterized protein</fullName>
    </submittedName>
</protein>